<protein>
    <submittedName>
        <fullName evidence="2">Uncharacterized protein</fullName>
    </submittedName>
</protein>
<feature type="transmembrane region" description="Helical" evidence="1">
    <location>
        <begin position="144"/>
        <end position="165"/>
    </location>
</feature>
<feature type="transmembrane region" description="Helical" evidence="1">
    <location>
        <begin position="46"/>
        <end position="68"/>
    </location>
</feature>
<feature type="transmembrane region" description="Helical" evidence="1">
    <location>
        <begin position="74"/>
        <end position="94"/>
    </location>
</feature>
<keyword evidence="1" id="KW-0812">Transmembrane</keyword>
<dbReference type="EMBL" id="FQUV01000001">
    <property type="protein sequence ID" value="SHE46915.1"/>
    <property type="molecule type" value="Genomic_DNA"/>
</dbReference>
<name>A0A1M4TRA1_9RHOB</name>
<dbReference type="Proteomes" id="UP000184144">
    <property type="component" value="Unassembled WGS sequence"/>
</dbReference>
<keyword evidence="1" id="KW-0472">Membrane</keyword>
<keyword evidence="3" id="KW-1185">Reference proteome</keyword>
<evidence type="ECO:0000256" key="1">
    <source>
        <dbReference type="SAM" id="Phobius"/>
    </source>
</evidence>
<dbReference type="OrthoDB" id="9857381at2"/>
<dbReference type="AlphaFoldDB" id="A0A1M4TRA1"/>
<dbReference type="STRING" id="1486859.SAMN05444273_101507"/>
<proteinExistence type="predicted"/>
<dbReference type="RefSeq" id="WP_073140018.1">
    <property type="nucleotide sequence ID" value="NZ_FQUV01000001.1"/>
</dbReference>
<reference evidence="3" key="1">
    <citation type="submission" date="2016-11" db="EMBL/GenBank/DDBJ databases">
        <authorList>
            <person name="Varghese N."/>
            <person name="Submissions S."/>
        </authorList>
    </citation>
    <scope>NUCLEOTIDE SEQUENCE [LARGE SCALE GENOMIC DNA]</scope>
    <source>
        <strain evidence="3">DSM 100566</strain>
    </source>
</reference>
<organism evidence="2 3">
    <name type="scientific">Litoreibacter ascidiaceicola</name>
    <dbReference type="NCBI Taxonomy" id="1486859"/>
    <lineage>
        <taxon>Bacteria</taxon>
        <taxon>Pseudomonadati</taxon>
        <taxon>Pseudomonadota</taxon>
        <taxon>Alphaproteobacteria</taxon>
        <taxon>Rhodobacterales</taxon>
        <taxon>Roseobacteraceae</taxon>
        <taxon>Litoreibacter</taxon>
    </lineage>
</organism>
<sequence length="175" mass="19815">MSETKQDNLKRYSQAYDKDEKFFHGAISDTESKAFEYGVLVVQKSILVAGGALLAIPTLMSLSASGQVDKIDAAIAGASFAAALLVAILSAYVIHLNWMFHSEAWRAHWTARQTFLKEVYLEGRKWDEALEDDKKPRLIKRIDLTFRLPHILAITYLILITYGFFRFYLAFGVFG</sequence>
<keyword evidence="1" id="KW-1133">Transmembrane helix</keyword>
<evidence type="ECO:0000313" key="3">
    <source>
        <dbReference type="Proteomes" id="UP000184144"/>
    </source>
</evidence>
<evidence type="ECO:0000313" key="2">
    <source>
        <dbReference type="EMBL" id="SHE46915.1"/>
    </source>
</evidence>
<gene>
    <name evidence="2" type="ORF">SAMN05444273_101507</name>
</gene>
<accession>A0A1M4TRA1</accession>